<keyword evidence="10" id="KW-0732">Signal</keyword>
<evidence type="ECO:0008006" key="15">
    <source>
        <dbReference type="Google" id="ProtNLM"/>
    </source>
</evidence>
<evidence type="ECO:0000256" key="9">
    <source>
        <dbReference type="ARBA" id="ARBA00022917"/>
    </source>
</evidence>
<gene>
    <name evidence="13" type="ORF">TeGR_g3758</name>
</gene>
<dbReference type="InterPro" id="IPR012340">
    <property type="entry name" value="NA-bd_OB-fold"/>
</dbReference>
<keyword evidence="6" id="KW-0150">Chloroplast</keyword>
<keyword evidence="14" id="KW-1185">Reference proteome</keyword>
<dbReference type="NCBIfam" id="NF001810">
    <property type="entry name" value="PRK00529.1"/>
    <property type="match status" value="1"/>
</dbReference>
<dbReference type="SMART" id="SM00841">
    <property type="entry name" value="Elong-fact-P_C"/>
    <property type="match status" value="1"/>
</dbReference>
<dbReference type="PANTHER" id="PTHR30053:SF14">
    <property type="entry name" value="TRANSLATION ELONGATION FACTOR KOW-LIKE DOMAIN-CONTAINING PROTEIN"/>
    <property type="match status" value="1"/>
</dbReference>
<dbReference type="InterPro" id="IPR001059">
    <property type="entry name" value="Transl_elong_P/YeiP_cen"/>
</dbReference>
<comment type="similarity">
    <text evidence="4">Belongs to the elongation factor P family.</text>
</comment>
<evidence type="ECO:0000256" key="2">
    <source>
        <dbReference type="ARBA" id="ARBA00004496"/>
    </source>
</evidence>
<dbReference type="SUPFAM" id="SSF50249">
    <property type="entry name" value="Nucleic acid-binding proteins"/>
    <property type="match status" value="2"/>
</dbReference>
<dbReference type="SUPFAM" id="SSF50104">
    <property type="entry name" value="Translation proteins SH3-like domain"/>
    <property type="match status" value="1"/>
</dbReference>
<evidence type="ECO:0000256" key="1">
    <source>
        <dbReference type="ARBA" id="ARBA00004229"/>
    </source>
</evidence>
<evidence type="ECO:0000256" key="7">
    <source>
        <dbReference type="ARBA" id="ARBA00022640"/>
    </source>
</evidence>
<dbReference type="Pfam" id="PF09285">
    <property type="entry name" value="Elong-fact-P_C"/>
    <property type="match status" value="1"/>
</dbReference>
<dbReference type="HAMAP" id="MF_00141">
    <property type="entry name" value="EF_P"/>
    <property type="match status" value="1"/>
</dbReference>
<evidence type="ECO:0000256" key="4">
    <source>
        <dbReference type="ARBA" id="ARBA00009479"/>
    </source>
</evidence>
<keyword evidence="5" id="KW-0963">Cytoplasm</keyword>
<evidence type="ECO:0000256" key="5">
    <source>
        <dbReference type="ARBA" id="ARBA00022490"/>
    </source>
</evidence>
<comment type="subcellular location">
    <subcellularLocation>
        <location evidence="2">Cytoplasm</location>
    </subcellularLocation>
    <subcellularLocation>
        <location evidence="1">Plastid</location>
        <location evidence="1">Chloroplast</location>
    </subcellularLocation>
</comment>
<feature type="chain" id="PRO_5046418466" description="Elongation factor P" evidence="10">
    <location>
        <begin position="22"/>
        <end position="224"/>
    </location>
</feature>
<evidence type="ECO:0000313" key="14">
    <source>
        <dbReference type="Proteomes" id="UP001165060"/>
    </source>
</evidence>
<feature type="domain" description="Elongation factor P C-terminal" evidence="11">
    <location>
        <begin position="164"/>
        <end position="218"/>
    </location>
</feature>
<evidence type="ECO:0000259" key="11">
    <source>
        <dbReference type="SMART" id="SM00841"/>
    </source>
</evidence>
<dbReference type="EMBL" id="BRYB01000552">
    <property type="protein sequence ID" value="GMI32581.1"/>
    <property type="molecule type" value="Genomic_DNA"/>
</dbReference>
<dbReference type="Gene3D" id="2.30.30.30">
    <property type="match status" value="1"/>
</dbReference>
<comment type="caution">
    <text evidence="13">The sequence shown here is derived from an EMBL/GenBank/DDBJ whole genome shotgun (WGS) entry which is preliminary data.</text>
</comment>
<dbReference type="InterPro" id="IPR011768">
    <property type="entry name" value="Transl_elongation_fac_P"/>
</dbReference>
<reference evidence="13 14" key="1">
    <citation type="journal article" date="2023" name="Commun. Biol.">
        <title>Genome analysis of Parmales, the sister group of diatoms, reveals the evolutionary specialization of diatoms from phago-mixotrophs to photoautotrophs.</title>
        <authorList>
            <person name="Ban H."/>
            <person name="Sato S."/>
            <person name="Yoshikawa S."/>
            <person name="Yamada K."/>
            <person name="Nakamura Y."/>
            <person name="Ichinomiya M."/>
            <person name="Sato N."/>
            <person name="Blanc-Mathieu R."/>
            <person name="Endo H."/>
            <person name="Kuwata A."/>
            <person name="Ogata H."/>
        </authorList>
    </citation>
    <scope>NUCLEOTIDE SEQUENCE [LARGE SCALE GENOMIC DNA]</scope>
</reference>
<comment type="pathway">
    <text evidence="3">Protein biosynthesis; polypeptide chain elongation.</text>
</comment>
<evidence type="ECO:0000256" key="10">
    <source>
        <dbReference type="SAM" id="SignalP"/>
    </source>
</evidence>
<protein>
    <recommendedName>
        <fullName evidence="15">Elongation factor P</fullName>
    </recommendedName>
</protein>
<dbReference type="PIRSF" id="PIRSF005901">
    <property type="entry name" value="EF-P"/>
    <property type="match status" value="1"/>
</dbReference>
<dbReference type="PANTHER" id="PTHR30053">
    <property type="entry name" value="ELONGATION FACTOR P"/>
    <property type="match status" value="1"/>
</dbReference>
<sequence length="224" mass="24695">MLPRLILLLLAPLLSTGFSPAATFLGQQASSRLFGSILPKDFKNGMTITVEGEPNKIVEFSHSKQARGAASTNARFKNLVTGNTLTKTIKASESFDPAQIDRVDAQHTYQEDGTFYFMDAESFEEISCDGKVVEDVRDWMVEGMNLQLVKFGDRVIDFVLPSKMELTVVETEPNFKGNKDSVTKPAVLSCGATITIPGFVEQGEAVLVDMDKKQYISRAEKTSR</sequence>
<dbReference type="CDD" id="cd04470">
    <property type="entry name" value="S1_EF-P_repeat_1"/>
    <property type="match status" value="1"/>
</dbReference>
<feature type="domain" description="Translation elongation factor P/YeiP central" evidence="12">
    <location>
        <begin position="102"/>
        <end position="156"/>
    </location>
</feature>
<dbReference type="Proteomes" id="UP001165060">
    <property type="component" value="Unassembled WGS sequence"/>
</dbReference>
<dbReference type="InterPro" id="IPR013185">
    <property type="entry name" value="Transl_elong_KOW-like"/>
</dbReference>
<dbReference type="Gene3D" id="2.40.50.140">
    <property type="entry name" value="Nucleic acid-binding proteins"/>
    <property type="match status" value="2"/>
</dbReference>
<dbReference type="InterPro" id="IPR020599">
    <property type="entry name" value="Transl_elong_fac_P/YeiP"/>
</dbReference>
<evidence type="ECO:0000256" key="3">
    <source>
        <dbReference type="ARBA" id="ARBA00004815"/>
    </source>
</evidence>
<proteinExistence type="inferred from homology"/>
<dbReference type="Pfam" id="PF08207">
    <property type="entry name" value="EFP_N"/>
    <property type="match status" value="1"/>
</dbReference>
<evidence type="ECO:0000313" key="13">
    <source>
        <dbReference type="EMBL" id="GMI32581.1"/>
    </source>
</evidence>
<dbReference type="InterPro" id="IPR008991">
    <property type="entry name" value="Translation_prot_SH3-like_sf"/>
</dbReference>
<dbReference type="InterPro" id="IPR015365">
    <property type="entry name" value="Elong-fact-P_C"/>
</dbReference>
<keyword evidence="7" id="KW-0934">Plastid</keyword>
<keyword evidence="8" id="KW-0251">Elongation factor</keyword>
<dbReference type="Pfam" id="PF01132">
    <property type="entry name" value="EFP"/>
    <property type="match status" value="1"/>
</dbReference>
<keyword evidence="9" id="KW-0648">Protein biosynthesis</keyword>
<feature type="signal peptide" evidence="10">
    <location>
        <begin position="1"/>
        <end position="21"/>
    </location>
</feature>
<dbReference type="InterPro" id="IPR014722">
    <property type="entry name" value="Rib_uL2_dom2"/>
</dbReference>
<dbReference type="SMART" id="SM01185">
    <property type="entry name" value="EFP"/>
    <property type="match status" value="1"/>
</dbReference>
<evidence type="ECO:0000256" key="8">
    <source>
        <dbReference type="ARBA" id="ARBA00022768"/>
    </source>
</evidence>
<accession>A0ABQ6MT77</accession>
<evidence type="ECO:0000256" key="6">
    <source>
        <dbReference type="ARBA" id="ARBA00022528"/>
    </source>
</evidence>
<organism evidence="13 14">
    <name type="scientific">Tetraparma gracilis</name>
    <dbReference type="NCBI Taxonomy" id="2962635"/>
    <lineage>
        <taxon>Eukaryota</taxon>
        <taxon>Sar</taxon>
        <taxon>Stramenopiles</taxon>
        <taxon>Ochrophyta</taxon>
        <taxon>Bolidophyceae</taxon>
        <taxon>Parmales</taxon>
        <taxon>Triparmaceae</taxon>
        <taxon>Tetraparma</taxon>
    </lineage>
</organism>
<evidence type="ECO:0000259" key="12">
    <source>
        <dbReference type="SMART" id="SM01185"/>
    </source>
</evidence>
<name>A0ABQ6MT77_9STRA</name>